<dbReference type="AlphaFoldDB" id="X1RX93"/>
<feature type="coiled-coil region" evidence="1">
    <location>
        <begin position="121"/>
        <end position="155"/>
    </location>
</feature>
<dbReference type="SUPFAM" id="SSF55753">
    <property type="entry name" value="Actin depolymerizing proteins"/>
    <property type="match status" value="1"/>
</dbReference>
<evidence type="ECO:0000256" key="1">
    <source>
        <dbReference type="SAM" id="Coils"/>
    </source>
</evidence>
<organism evidence="2">
    <name type="scientific">marine sediment metagenome</name>
    <dbReference type="NCBI Taxonomy" id="412755"/>
    <lineage>
        <taxon>unclassified sequences</taxon>
        <taxon>metagenomes</taxon>
        <taxon>ecological metagenomes</taxon>
    </lineage>
</organism>
<gene>
    <name evidence="2" type="ORF">S12H4_19679</name>
</gene>
<proteinExistence type="predicted"/>
<name>X1RX93_9ZZZZ</name>
<accession>X1RX93</accession>
<reference evidence="2" key="1">
    <citation type="journal article" date="2014" name="Front. Microbiol.">
        <title>High frequency of phylogenetically diverse reductive dehalogenase-homologous genes in deep subseafloor sedimentary metagenomes.</title>
        <authorList>
            <person name="Kawai M."/>
            <person name="Futagami T."/>
            <person name="Toyoda A."/>
            <person name="Takaki Y."/>
            <person name="Nishi S."/>
            <person name="Hori S."/>
            <person name="Arai W."/>
            <person name="Tsubouchi T."/>
            <person name="Morono Y."/>
            <person name="Uchiyama I."/>
            <person name="Ito T."/>
            <person name="Fujiyama A."/>
            <person name="Inagaki F."/>
            <person name="Takami H."/>
        </authorList>
    </citation>
    <scope>NUCLEOTIDE SEQUENCE</scope>
    <source>
        <strain evidence="2">Expedition CK06-06</strain>
    </source>
</reference>
<feature type="non-terminal residue" evidence="2">
    <location>
        <position position="1"/>
    </location>
</feature>
<comment type="caution">
    <text evidence="2">The sequence shown here is derived from an EMBL/GenBank/DDBJ whole genome shotgun (WGS) entry which is preliminary data.</text>
</comment>
<evidence type="ECO:0008006" key="3">
    <source>
        <dbReference type="Google" id="ProtNLM"/>
    </source>
</evidence>
<sequence length="155" mass="18023">DSDFIILFVDSKNYRIWIWIGGNNTVRERFIAIKIAQSVKSRYETGYKITTIDEGNETYEFKAMVGLEEEIEYFIAQNKPSYKGIAEDLELLESSSREKINAKDGLIKLKDEQIKALNDIIKIKDEQLNTLEKILKKKETKIKSLEKAIEKDINK</sequence>
<keyword evidence="1" id="KW-0175">Coiled coil</keyword>
<evidence type="ECO:0000313" key="2">
    <source>
        <dbReference type="EMBL" id="GAI85293.1"/>
    </source>
</evidence>
<dbReference type="InterPro" id="IPR029006">
    <property type="entry name" value="ADF-H/Gelsolin-like_dom_sf"/>
</dbReference>
<dbReference type="EMBL" id="BARW01009866">
    <property type="protein sequence ID" value="GAI85293.1"/>
    <property type="molecule type" value="Genomic_DNA"/>
</dbReference>
<dbReference type="Gene3D" id="3.40.20.10">
    <property type="entry name" value="Severin"/>
    <property type="match status" value="1"/>
</dbReference>
<protein>
    <recommendedName>
        <fullName evidence="3">Gelsolin-like domain-containing protein</fullName>
    </recommendedName>
</protein>